<dbReference type="RefSeq" id="WP_317965779.1">
    <property type="nucleotide sequence ID" value="NZ_CP129118.1"/>
</dbReference>
<keyword evidence="2" id="KW-1185">Reference proteome</keyword>
<gene>
    <name evidence="1" type="ORF">QWT69_11415</name>
</gene>
<reference evidence="1 2" key="1">
    <citation type="submission" date="2023-06" db="EMBL/GenBank/DDBJ databases">
        <title>Sporosarcina sp. nov., isolated from Korean tranditional fermented seafood 'Jeotgal'.</title>
        <authorList>
            <person name="Yang A.I."/>
            <person name="Shin N.-R."/>
        </authorList>
    </citation>
    <scope>NUCLEOTIDE SEQUENCE [LARGE SCALE GENOMIC DNA]</scope>
    <source>
        <strain evidence="1 2">T2O-4</strain>
    </source>
</reference>
<dbReference type="Proteomes" id="UP001303902">
    <property type="component" value="Chromosome"/>
</dbReference>
<sequence length="224" mass="25845">MLTMFEKRVFDDKAENITERIFENENESILFFKVLVNYLDMTSKNKLGLDKLSESVLENSLEMKAYFLETLKAMAEIAARADELTPVYTTGQLAKYFGVSITTINNWINEGKFIGVERIEKNIQSRISADTLWKAKTGKLYSVAQIVKEWEEEQKALGNNRYDTDEVKFLTEQLVLYEKKYGGDFEGTLGLKEELSSEEQTDAAAWSYFRRKFDGLRDDKLTGN</sequence>
<evidence type="ECO:0000313" key="2">
    <source>
        <dbReference type="Proteomes" id="UP001303902"/>
    </source>
</evidence>
<name>A0ABZ0L2W4_9BACL</name>
<accession>A0ABZ0L2W4</accession>
<protein>
    <submittedName>
        <fullName evidence="1">Helix-turn-helix domain-containing protein</fullName>
    </submittedName>
</protein>
<dbReference type="InterPro" id="IPR009061">
    <property type="entry name" value="DNA-bd_dom_put_sf"/>
</dbReference>
<dbReference type="SUPFAM" id="SSF46955">
    <property type="entry name" value="Putative DNA-binding domain"/>
    <property type="match status" value="1"/>
</dbReference>
<proteinExistence type="predicted"/>
<dbReference type="EMBL" id="CP129118">
    <property type="protein sequence ID" value="WOV86519.1"/>
    <property type="molecule type" value="Genomic_DNA"/>
</dbReference>
<evidence type="ECO:0000313" key="1">
    <source>
        <dbReference type="EMBL" id="WOV86519.1"/>
    </source>
</evidence>
<organism evidence="1 2">
    <name type="scientific">Sporosarcina oncorhynchi</name>
    <dbReference type="NCBI Taxonomy" id="3056444"/>
    <lineage>
        <taxon>Bacteria</taxon>
        <taxon>Bacillati</taxon>
        <taxon>Bacillota</taxon>
        <taxon>Bacilli</taxon>
        <taxon>Bacillales</taxon>
        <taxon>Caryophanaceae</taxon>
        <taxon>Sporosarcina</taxon>
    </lineage>
</organism>